<feature type="region of interest" description="Disordered" evidence="1">
    <location>
        <begin position="42"/>
        <end position="74"/>
    </location>
</feature>
<proteinExistence type="predicted"/>
<evidence type="ECO:0000256" key="2">
    <source>
        <dbReference type="SAM" id="SignalP"/>
    </source>
</evidence>
<sequence>MRIADRRLQTGLLAATLAAAVALAGPVASDPGRYGQLAVMRTPENPRPLPRGLAQPPRRTQRGEAGGAWSGGPGADGVIKNDFVLNDDTASGCQQLAPKLAVDGSGNFVVSWYEFRDGDADAWYQRLDSAGNLIGANGRLNTDITMGWQGDPSSAMRPDGQSLFCWEDRRDIGNSDLFAQRFSAAGARLGDNSRVSDSAAGGDQSISGAWTSPGGVTLLAWDDRRFGLTGDIFAQFFNPDGTPLDTNFRVNDDQIGYANQYEPEVSGDSSGRFTVAWMDGRGQGSMDWNVFYQRFNSQGQRIGANVKVTTDVSTQWTPDVACGAGGEFVVTWDDARNGNWDVYGQRYGDDGNPRGQNFRVNDDNGSTGQHGSGAAVNKYGEFIVVWTDGRNGEDDVYGRRYDAGGVPQGLGLRLSDVSTGSQMNPSIEARPDGGYWVVWADARSGNHDIYCQRLSRNGSKVGANFRINDDRGSALQRCPSIGMDAAGAICIAWEDERNGASDIYRCVTDAAGNLLGANLRVNGDGPGGAPQYYPSVAGGAGLFLAAWTDMRAGSDSTDIYAQYLDAGGSAVGPNFLVNSDGASASQWYPYVAMDSGNNAVVLWMDSRGGPNQMYCRRYDYSRNPLGPEFAVQDTAGYGYYGSAAMNRSGRFVAAWMDYRSGASDIYCQAFRADGSRIGSNIRVNTDPDGTYHGYPSCAIDERGRFAVAWEDTRRDAYDVYVQWFDSAGTRIGDNERVNDNQAAGDAYSPSCAYAPDGRLAVEFNDERDFPGNPQIYCQRFDSARARISFNKMVNEPKLFPNNHHWTVGQSVVAGNGVLAFTWADNRRHKGFDIYAKLTDWDLIGVDEEARNHGLQTRATGRQSILGRYGRLEVSRQDPGGCASLYDAAGRQVRQAANADRSAIDLHGISPGTYFLVTRSGVASECRKVIVE</sequence>
<evidence type="ECO:0000256" key="1">
    <source>
        <dbReference type="SAM" id="MobiDB-lite"/>
    </source>
</evidence>
<feature type="compositionally biased region" description="Polar residues" evidence="1">
    <location>
        <begin position="354"/>
        <end position="369"/>
    </location>
</feature>
<evidence type="ECO:0000313" key="4">
    <source>
        <dbReference type="Proteomes" id="UP000779900"/>
    </source>
</evidence>
<name>A0A937XCI2_UNCW3</name>
<evidence type="ECO:0008006" key="5">
    <source>
        <dbReference type="Google" id="ProtNLM"/>
    </source>
</evidence>
<feature type="region of interest" description="Disordered" evidence="1">
    <location>
        <begin position="347"/>
        <end position="372"/>
    </location>
</feature>
<dbReference type="EMBL" id="VGIR01000013">
    <property type="protein sequence ID" value="MBM3330888.1"/>
    <property type="molecule type" value="Genomic_DNA"/>
</dbReference>
<evidence type="ECO:0000313" key="3">
    <source>
        <dbReference type="EMBL" id="MBM3330888.1"/>
    </source>
</evidence>
<keyword evidence="2" id="KW-0732">Signal</keyword>
<dbReference type="Proteomes" id="UP000779900">
    <property type="component" value="Unassembled WGS sequence"/>
</dbReference>
<feature type="compositionally biased region" description="Gly residues" evidence="1">
    <location>
        <begin position="64"/>
        <end position="74"/>
    </location>
</feature>
<reference evidence="3" key="1">
    <citation type="submission" date="2019-03" db="EMBL/GenBank/DDBJ databases">
        <title>Lake Tanganyika Metagenome-Assembled Genomes (MAGs).</title>
        <authorList>
            <person name="Tran P."/>
        </authorList>
    </citation>
    <scope>NUCLEOTIDE SEQUENCE</scope>
    <source>
        <strain evidence="3">K_DeepCast_150m_m2_040</strain>
    </source>
</reference>
<feature type="signal peptide" evidence="2">
    <location>
        <begin position="1"/>
        <end position="24"/>
    </location>
</feature>
<accession>A0A937XCI2</accession>
<organism evidence="3 4">
    <name type="scientific">candidate division WOR-3 bacterium</name>
    <dbReference type="NCBI Taxonomy" id="2052148"/>
    <lineage>
        <taxon>Bacteria</taxon>
        <taxon>Bacteria division WOR-3</taxon>
    </lineage>
</organism>
<protein>
    <recommendedName>
        <fullName evidence="5">T9SS type A sorting domain-containing protein</fullName>
    </recommendedName>
</protein>
<dbReference type="AlphaFoldDB" id="A0A937XCI2"/>
<gene>
    <name evidence="3" type="ORF">FJY68_03430</name>
</gene>
<feature type="chain" id="PRO_5036703365" description="T9SS type A sorting domain-containing protein" evidence="2">
    <location>
        <begin position="25"/>
        <end position="931"/>
    </location>
</feature>
<comment type="caution">
    <text evidence="3">The sequence shown here is derived from an EMBL/GenBank/DDBJ whole genome shotgun (WGS) entry which is preliminary data.</text>
</comment>